<feature type="transmembrane region" description="Helical" evidence="7">
    <location>
        <begin position="798"/>
        <end position="818"/>
    </location>
</feature>
<dbReference type="VEuPathDB" id="VectorBase:AGAMI1_004074"/>
<evidence type="ECO:0000256" key="7">
    <source>
        <dbReference type="SAM" id="Phobius"/>
    </source>
</evidence>
<keyword evidence="5" id="KW-0966">Cell projection</keyword>
<evidence type="ECO:0000313" key="9">
    <source>
        <dbReference type="EMBL" id="EAL39825.3"/>
    </source>
</evidence>
<dbReference type="GO" id="GO:0030030">
    <property type="term" value="P:cell projection organization"/>
    <property type="evidence" value="ECO:0007669"/>
    <property type="project" value="UniProtKB-KW"/>
</dbReference>
<dbReference type="PANTHER" id="PTHR14611:SF2">
    <property type="entry name" value="TECTONIC"/>
    <property type="match status" value="1"/>
</dbReference>
<dbReference type="Pfam" id="PF07162">
    <property type="entry name" value="B9-C2"/>
    <property type="match status" value="1"/>
</dbReference>
<comment type="subcellular location">
    <subcellularLocation>
        <location evidence="1">Cytoplasm</location>
        <location evidence="1">Cytoskeleton</location>
        <location evidence="1">Cilium basal body</location>
    </subcellularLocation>
</comment>
<dbReference type="STRING" id="7165.Q5TRP0"/>
<evidence type="ECO:0000256" key="3">
    <source>
        <dbReference type="ARBA" id="ARBA00022794"/>
    </source>
</evidence>
<dbReference type="GO" id="GO:0005929">
    <property type="term" value="C:cilium"/>
    <property type="evidence" value="ECO:0007669"/>
    <property type="project" value="UniProtKB-ARBA"/>
</dbReference>
<accession>Q5TRP0</accession>
<evidence type="ECO:0000256" key="6">
    <source>
        <dbReference type="SAM" id="MobiDB-lite"/>
    </source>
</evidence>
<reference evidence="9" key="4">
    <citation type="journal article" date="2007" name="Genome Biol.">
        <title>Update of the Anopheles gambiae PEST genome assembly.</title>
        <authorList>
            <person name="Sharakhova M.V."/>
            <person name="Hammond M.P."/>
            <person name="Lobo N.F."/>
            <person name="Krzywinski J."/>
            <person name="Unger M.F."/>
            <person name="Hillenmeyer M.E."/>
            <person name="Bruggner R.V."/>
            <person name="Birney E."/>
            <person name="Collins F.H."/>
        </authorList>
    </citation>
    <scope>NUCLEOTIDE SEQUENCE</scope>
    <source>
        <strain evidence="9">PEST</strain>
    </source>
</reference>
<dbReference type="VEuPathDB" id="VectorBase:AGAMI1_008957"/>
<sequence length="821" mass="92318">MAELHIIGELQTALDFEEPNLFCRWSIQYGSHWKAVEGHTEGQSCCSTARIEQRSEFGTPIDLHLVTRGLQGWPRLHVEVYAVNALQQYWPVGYGFAFVPASPGQHRVRIATWKVSSARVADTVREKFHTGGFSLAKSDIAFSGIERYKLLTKTAGTVELELMLIFKNFAEYGVELQATTEMSTTISTTEGTTSSSTAALTTSKTTASEQAVTVESTAAGTATTATPTVDPTEFTHPSFPAGRAAKLVPKGYYCRCDLTINVCDINCCCDIDCSAAILRTFDCDQELLHTDEYHHGEGLQSCRVQGGLFCLVEPVYEEGDESFYNAAKLPAATRYKWKEVFPLDSSTEEAVRPNHYHVDDVIYFYNETSELVQPFAIPYSLTGSTCQLEHPVRFLRDRTNLCRRQTVDELSEFNRAFLRHATSSARFFQTPKKSTVMEHYCVEDGDCLNATVSICYHNSPHGWNCTQSSNVTTSTSSVEELVLEEFPDSICLELEITFIHNYTNLFNVQLKLLCERSADEDDLWMESVWQRITPKLTRTVSGNIGYLTGKPLIVSHREIPANRTTPQEGSPPEESLSNNRMLAYFTNETRLPDTSFRLRLPISRANRCTLTEQDHGTINFGTDSFHRCNYIPPELINQTAGQNFTKFCQTLQVGLYAQLLNGVYPELYPTKGEGYDKLNLYLSKYGNPRNRSTDWVRVRSTNVVADAEPGSEQASAGSSTDNTTESYFTCTNMLISVNYRFYYARTRVRDVRHQAVVHDAEIVFGPRVNLRFRLEEEIRVPIFLQVQFFDLTSSSSSASVGFGKGLLVFGVVFTFSVLRKC</sequence>
<reference evidence="9" key="5">
    <citation type="submission" date="2011-05" db="EMBL/GenBank/DDBJ databases">
        <authorList>
            <consortium name="VectorBase"/>
        </authorList>
    </citation>
    <scope>NUCLEOTIDE SEQUENCE</scope>
    <source>
        <strain evidence="9">PEST</strain>
    </source>
</reference>
<comment type="caution">
    <text evidence="9">The sequence shown here is derived from an EMBL/GenBank/DDBJ whole genome shotgun (WGS) entry which is preliminary data.</text>
</comment>
<evidence type="ECO:0000256" key="5">
    <source>
        <dbReference type="ARBA" id="ARBA00023273"/>
    </source>
</evidence>
<evidence type="ECO:0000259" key="8">
    <source>
        <dbReference type="Pfam" id="PF25752"/>
    </source>
</evidence>
<proteinExistence type="predicted"/>
<organism evidence="9">
    <name type="scientific">Anopheles gambiae</name>
    <name type="common">African malaria mosquito</name>
    <dbReference type="NCBI Taxonomy" id="7165"/>
    <lineage>
        <taxon>Eukaryota</taxon>
        <taxon>Metazoa</taxon>
        <taxon>Ecdysozoa</taxon>
        <taxon>Arthropoda</taxon>
        <taxon>Hexapoda</taxon>
        <taxon>Insecta</taxon>
        <taxon>Pterygota</taxon>
        <taxon>Neoptera</taxon>
        <taxon>Endopterygota</taxon>
        <taxon>Diptera</taxon>
        <taxon>Nematocera</taxon>
        <taxon>Culicoidea</taxon>
        <taxon>Culicidae</taxon>
        <taxon>Anophelinae</taxon>
        <taxon>Anopheles</taxon>
    </lineage>
</organism>
<keyword evidence="4" id="KW-0206">Cytoskeleton</keyword>
<keyword evidence="3" id="KW-0970">Cilium biogenesis/degradation</keyword>
<feature type="domain" description="Tectonic-1-3 N-terminal" evidence="8">
    <location>
        <begin position="246"/>
        <end position="330"/>
    </location>
</feature>
<dbReference type="OMA" id="DFQYNHG"/>
<keyword evidence="2" id="KW-0963">Cytoplasm</keyword>
<protein>
    <submittedName>
        <fullName evidence="9">AGAP005448-PA</fullName>
    </submittedName>
</protein>
<gene>
    <name evidence="9" type="ORF">AgaP_AGAP005448</name>
</gene>
<feature type="region of interest" description="Disordered" evidence="6">
    <location>
        <begin position="184"/>
        <end position="235"/>
    </location>
</feature>
<dbReference type="AlphaFoldDB" id="Q5TRP0"/>
<reference evidence="9" key="2">
    <citation type="submission" date="2002-03" db="EMBL/GenBank/DDBJ databases">
        <authorList>
            <consortium name="The Anopheles Genome Sequencing Consortium"/>
        </authorList>
    </citation>
    <scope>NUCLEOTIDE SEQUENCE</scope>
    <source>
        <strain evidence="9">PEST</strain>
    </source>
</reference>
<evidence type="ECO:0000256" key="2">
    <source>
        <dbReference type="ARBA" id="ARBA00022490"/>
    </source>
</evidence>
<keyword evidence="7" id="KW-0472">Membrane</keyword>
<dbReference type="eggNOG" id="KOG4028">
    <property type="taxonomic scope" value="Eukaryota"/>
</dbReference>
<dbReference type="PROSITE" id="PS51381">
    <property type="entry name" value="C2_B9"/>
    <property type="match status" value="1"/>
</dbReference>
<dbReference type="InterPro" id="IPR040354">
    <property type="entry name" value="TCTN1-3"/>
</dbReference>
<keyword evidence="7" id="KW-1133">Transmembrane helix</keyword>
<reference evidence="9" key="1">
    <citation type="journal article" date="2002" name="Science">
        <title>The genome sequence of the malaria mosquito Anopheles gambiae.</title>
        <authorList>
            <person name="Holt R.A."/>
            <person name="Subramanian G.M."/>
            <person name="Halpern A."/>
            <person name="Sutton G.G."/>
            <person name="Charlab R."/>
            <person name="Nusskern D.R."/>
            <person name="Wincker P."/>
            <person name="Clark A.G."/>
            <person name="Ribeiro J.M."/>
            <person name="Wides R."/>
            <person name="Salzberg S.L."/>
            <person name="Loftus B."/>
            <person name="Yandell M."/>
            <person name="Majoros W.H."/>
            <person name="Rusch D.B."/>
            <person name="Lai Z."/>
            <person name="Kraft C.L."/>
            <person name="Abril J.F."/>
            <person name="Anthouard V."/>
            <person name="Arensburger P."/>
            <person name="Atkinson P.W."/>
            <person name="Baden H."/>
            <person name="de Berardinis V."/>
            <person name="Baldwin D."/>
            <person name="Benes V."/>
            <person name="Biedler J."/>
            <person name="Blass C."/>
            <person name="Bolanos R."/>
            <person name="Boscus D."/>
            <person name="Barnstead M."/>
            <person name="Cai S."/>
            <person name="Center A."/>
            <person name="Chaturverdi K."/>
            <person name="Christophides G.K."/>
            <person name="Chrystal M.A."/>
            <person name="Clamp M."/>
            <person name="Cravchik A."/>
            <person name="Curwen V."/>
            <person name="Dana A."/>
            <person name="Delcher A."/>
            <person name="Dew I."/>
            <person name="Evans C.A."/>
            <person name="Flanigan M."/>
            <person name="Grundschober-Freimoser A."/>
            <person name="Friedli L."/>
            <person name="Gu Z."/>
            <person name="Guan P."/>
            <person name="Guigo R."/>
            <person name="Hillenmeyer M.E."/>
            <person name="Hladun S.L."/>
            <person name="Hogan J.R."/>
            <person name="Hong Y.S."/>
            <person name="Hoover J."/>
            <person name="Jaillon O."/>
            <person name="Ke Z."/>
            <person name="Kodira C."/>
            <person name="Kokoza E."/>
            <person name="Koutsos A."/>
            <person name="Letunic I."/>
            <person name="Levitsky A."/>
            <person name="Liang Y."/>
            <person name="Lin J.J."/>
            <person name="Lobo N.F."/>
            <person name="Lopez J.R."/>
            <person name="Malek J.A."/>
            <person name="McIntosh T.C."/>
            <person name="Meister S."/>
            <person name="Miller J."/>
            <person name="Mobarry C."/>
            <person name="Mongin E."/>
            <person name="Murphy S.D."/>
            <person name="O'Brochta D.A."/>
            <person name="Pfannkoch C."/>
            <person name="Qi R."/>
            <person name="Regier M.A."/>
            <person name="Remington K."/>
            <person name="Shao H."/>
            <person name="Sharakhova M.V."/>
            <person name="Sitter C.D."/>
            <person name="Shetty J."/>
            <person name="Smith T.J."/>
            <person name="Strong R."/>
            <person name="Sun J."/>
            <person name="Thomasova D."/>
            <person name="Ton L.Q."/>
            <person name="Topalis P."/>
            <person name="Tu Z."/>
            <person name="Unger M.F."/>
            <person name="Walenz B."/>
            <person name="Wang A."/>
            <person name="Wang J."/>
            <person name="Wang M."/>
            <person name="Wang X."/>
            <person name="Woodford K.J."/>
            <person name="Wortman J.R."/>
            <person name="Wu M."/>
            <person name="Yao A."/>
            <person name="Zdobnov E.M."/>
            <person name="Zhang H."/>
            <person name="Zhao Q."/>
            <person name="Zhao S."/>
            <person name="Zhu S.C."/>
            <person name="Zhimulev I."/>
            <person name="Coluzzi M."/>
            <person name="della Torre A."/>
            <person name="Roth C.W."/>
            <person name="Louis C."/>
            <person name="Kalush F."/>
            <person name="Mural R.J."/>
            <person name="Myers E.W."/>
            <person name="Adams M.D."/>
            <person name="Smith H.O."/>
            <person name="Broder S."/>
            <person name="Gardner M.J."/>
            <person name="Fraser C.M."/>
            <person name="Birney E."/>
            <person name="Bork P."/>
            <person name="Brey P.T."/>
            <person name="Venter J.C."/>
            <person name="Weissenbach J."/>
            <person name="Kafatos F.C."/>
            <person name="Collins F.H."/>
            <person name="Hoffman S.L."/>
        </authorList>
    </citation>
    <scope>NUCLEOTIDE SEQUENCE [LARGE SCALE GENOMIC DNA]</scope>
    <source>
        <strain evidence="9">PEST</strain>
    </source>
</reference>
<evidence type="ECO:0000256" key="1">
    <source>
        <dbReference type="ARBA" id="ARBA00004120"/>
    </source>
</evidence>
<dbReference type="PANTHER" id="PTHR14611">
    <property type="entry name" value="TECTONIC FAMILY MEMBER"/>
    <property type="match status" value="1"/>
</dbReference>
<dbReference type="EMBL" id="AAAB01008960">
    <property type="protein sequence ID" value="EAL39825.3"/>
    <property type="molecule type" value="Genomic_DNA"/>
</dbReference>
<evidence type="ECO:0000256" key="4">
    <source>
        <dbReference type="ARBA" id="ARBA00023212"/>
    </source>
</evidence>
<dbReference type="InterPro" id="IPR010796">
    <property type="entry name" value="C2_B9-type_dom"/>
</dbReference>
<dbReference type="Pfam" id="PF25752">
    <property type="entry name" value="DUF1619_N"/>
    <property type="match status" value="1"/>
</dbReference>
<keyword evidence="7" id="KW-0812">Transmembrane</keyword>
<name>Q5TRP0_ANOGA</name>
<dbReference type="PhylomeDB" id="Q5TRP0"/>
<reference evidence="9" key="3">
    <citation type="journal article" date="2004" name="Trends Parasitol.">
        <title>The Anopheles gambiae genome: an update.</title>
        <authorList>
            <person name="Mongin E."/>
            <person name="Louis C."/>
            <person name="Holt R.A."/>
            <person name="Birney E."/>
            <person name="Collins F.H."/>
        </authorList>
    </citation>
    <scope>NUCLEOTIDE SEQUENCE</scope>
    <source>
        <strain evidence="9">PEST</strain>
    </source>
</reference>
<dbReference type="HOGENOM" id="CLU_018942_0_0_1"/>
<dbReference type="VEuPathDB" id="VectorBase:AGAP005448"/>
<dbReference type="PaxDb" id="7165-AGAP005448-PA"/>
<dbReference type="InterPro" id="IPR057724">
    <property type="entry name" value="TCTN1-3_N"/>
</dbReference>